<comment type="caution">
    <text evidence="2">The sequence shown here is derived from an EMBL/GenBank/DDBJ whole genome shotgun (WGS) entry which is preliminary data.</text>
</comment>
<feature type="compositionally biased region" description="Basic and acidic residues" evidence="1">
    <location>
        <begin position="266"/>
        <end position="287"/>
    </location>
</feature>
<dbReference type="Proteomes" id="UP000712600">
    <property type="component" value="Unassembled WGS sequence"/>
</dbReference>
<proteinExistence type="predicted"/>
<evidence type="ECO:0000313" key="3">
    <source>
        <dbReference type="Proteomes" id="UP000712600"/>
    </source>
</evidence>
<gene>
    <name evidence="2" type="ORF">F2Q69_00054000</name>
</gene>
<protein>
    <submittedName>
        <fullName evidence="2">Uncharacterized protein</fullName>
    </submittedName>
</protein>
<sequence>MKPHTSSRRIDDPGLSASCHCGAEYETEYSASIDTHTTTSIDSAQQKSIDVPKEESVDSSSGDWEDDYYNPTRATDIAYYPSIDTNVDHAREGDYSIGSWADDRYHESYAVETTIHEPRADEHHEGFTTEELLNQQERSDTDSLFAEACGKGTRFYRPLTRTNPPSIDKNRPSSIDIRQKPPSTDPGGYARAIDGHALQISREDIADILQMANKADNLFMQQRNIPEHQQSVTNEFYDTTGGLDNRFKKKNRHHTRPSIDVDDPTPIDRRPDFGKRAYDRDGTRRFH</sequence>
<feature type="region of interest" description="Disordered" evidence="1">
    <location>
        <begin position="36"/>
        <end position="70"/>
    </location>
</feature>
<name>A0A8S9MWU0_BRACR</name>
<accession>A0A8S9MWU0</accession>
<feature type="region of interest" description="Disordered" evidence="1">
    <location>
        <begin position="155"/>
        <end position="189"/>
    </location>
</feature>
<feature type="region of interest" description="Disordered" evidence="1">
    <location>
        <begin position="243"/>
        <end position="287"/>
    </location>
</feature>
<evidence type="ECO:0000256" key="1">
    <source>
        <dbReference type="SAM" id="MobiDB-lite"/>
    </source>
</evidence>
<dbReference type="AlphaFoldDB" id="A0A8S9MWU0"/>
<dbReference type="EMBL" id="QGKX02002183">
    <property type="protein sequence ID" value="KAF3487636.1"/>
    <property type="molecule type" value="Genomic_DNA"/>
</dbReference>
<organism evidence="2 3">
    <name type="scientific">Brassica cretica</name>
    <name type="common">Mustard</name>
    <dbReference type="NCBI Taxonomy" id="69181"/>
    <lineage>
        <taxon>Eukaryota</taxon>
        <taxon>Viridiplantae</taxon>
        <taxon>Streptophyta</taxon>
        <taxon>Embryophyta</taxon>
        <taxon>Tracheophyta</taxon>
        <taxon>Spermatophyta</taxon>
        <taxon>Magnoliopsida</taxon>
        <taxon>eudicotyledons</taxon>
        <taxon>Gunneridae</taxon>
        <taxon>Pentapetalae</taxon>
        <taxon>rosids</taxon>
        <taxon>malvids</taxon>
        <taxon>Brassicales</taxon>
        <taxon>Brassicaceae</taxon>
        <taxon>Brassiceae</taxon>
        <taxon>Brassica</taxon>
    </lineage>
</organism>
<evidence type="ECO:0000313" key="2">
    <source>
        <dbReference type="EMBL" id="KAF3487636.1"/>
    </source>
</evidence>
<feature type="compositionally biased region" description="Basic residues" evidence="1">
    <location>
        <begin position="247"/>
        <end position="256"/>
    </location>
</feature>
<reference evidence="2" key="1">
    <citation type="submission" date="2019-12" db="EMBL/GenBank/DDBJ databases">
        <title>Genome sequencing and annotation of Brassica cretica.</title>
        <authorList>
            <person name="Studholme D.J."/>
            <person name="Sarris P."/>
        </authorList>
    </citation>
    <scope>NUCLEOTIDE SEQUENCE</scope>
    <source>
        <strain evidence="2">PFS-109/04</strain>
        <tissue evidence="2">Leaf</tissue>
    </source>
</reference>